<dbReference type="PANTHER" id="PTHR10342:SF273">
    <property type="entry name" value="RE14504P"/>
    <property type="match status" value="1"/>
</dbReference>
<proteinExistence type="evidence at transcript level"/>
<evidence type="ECO:0000256" key="1">
    <source>
        <dbReference type="ARBA" id="ARBA00001913"/>
    </source>
</evidence>
<evidence type="ECO:0000259" key="8">
    <source>
        <dbReference type="Pfam" id="PF00884"/>
    </source>
</evidence>
<feature type="chain" id="PRO_5002848853" evidence="7">
    <location>
        <begin position="22"/>
        <end position="481"/>
    </location>
</feature>
<dbReference type="InterPro" id="IPR017850">
    <property type="entry name" value="Alkaline_phosphatase_core_sf"/>
</dbReference>
<dbReference type="InterPro" id="IPR000917">
    <property type="entry name" value="Sulfatase_N"/>
</dbReference>
<dbReference type="Gene3D" id="3.30.1120.10">
    <property type="match status" value="1"/>
</dbReference>
<dbReference type="GO" id="GO:0008484">
    <property type="term" value="F:sulfuric ester hydrolase activity"/>
    <property type="evidence" value="ECO:0007669"/>
    <property type="project" value="InterPro"/>
</dbReference>
<comment type="similarity">
    <text evidence="2">Belongs to the sulfatase family.</text>
</comment>
<dbReference type="AlphaFoldDB" id="B6RB10"/>
<evidence type="ECO:0000256" key="2">
    <source>
        <dbReference type="ARBA" id="ARBA00008779"/>
    </source>
</evidence>
<dbReference type="SUPFAM" id="SSF53649">
    <property type="entry name" value="Alkaline phosphatase-like"/>
    <property type="match status" value="1"/>
</dbReference>
<dbReference type="Pfam" id="PF00884">
    <property type="entry name" value="Sulfatase"/>
    <property type="match status" value="1"/>
</dbReference>
<keyword evidence="6" id="KW-0325">Glycoprotein</keyword>
<name>B6RB10_HALDI</name>
<dbReference type="PANTHER" id="PTHR10342">
    <property type="entry name" value="ARYLSULFATASE"/>
    <property type="match status" value="1"/>
</dbReference>
<reference evidence="9" key="1">
    <citation type="submission" date="2006-10" db="EMBL/GenBank/DDBJ databases">
        <title>Novel gene discovery from Haliotis discus discus by normalized cDNA library analysis.</title>
        <authorList>
            <person name="Nikapitiya C."/>
            <person name="Kang H.-S."/>
            <person name="Lee J."/>
        </authorList>
    </citation>
    <scope>NUCLEOTIDE SEQUENCE</scope>
</reference>
<feature type="signal peptide" evidence="7">
    <location>
        <begin position="1"/>
        <end position="21"/>
    </location>
</feature>
<keyword evidence="7" id="KW-0732">Signal</keyword>
<dbReference type="InterPro" id="IPR047115">
    <property type="entry name" value="ARSB"/>
</dbReference>
<accession>B6RB10</accession>
<comment type="cofactor">
    <cofactor evidence="1">
        <name>Ca(2+)</name>
        <dbReference type="ChEBI" id="CHEBI:29108"/>
    </cofactor>
</comment>
<organism evidence="9">
    <name type="scientific">Haliotis discus discus</name>
    <name type="common">disc abalone</name>
    <dbReference type="NCBI Taxonomy" id="91233"/>
    <lineage>
        <taxon>Eukaryota</taxon>
        <taxon>Metazoa</taxon>
        <taxon>Spiralia</taxon>
        <taxon>Lophotrochozoa</taxon>
        <taxon>Mollusca</taxon>
        <taxon>Gastropoda</taxon>
        <taxon>Vetigastropoda</taxon>
        <taxon>Lepetellida</taxon>
        <taxon>Haliotoidea</taxon>
        <taxon>Haliotidae</taxon>
        <taxon>Haliotis</taxon>
    </lineage>
</organism>
<sequence length="481" mass="53923">MFVQLLCTVLVIINLCDDVSAAGRPRHIVFIVADDLGWNDIGFHNPDIITPNIDKLAREGLLLNHHYVQPLCSPSRAAFMSGYYPFKTGLQHSVILENQPVCLPLNITILPQKLKELGYATHIVGKWHNGFCSWNCTPTYRGFDSFFGYYGAMEDYYTHVIRGFLDYRNNTTPVWTDNGTYSTLRFTDVATDIIERHNQSQPLFLYLAYQAVYGPIEVPAKYEAMYPNIKSENRRKFSGMVSALDEAVGNVTKTLRQRGLMDDTLILFTADNGGGVDESGNNYPLRGSKFTVYEGGTRAVGFMYGSGLQKTGTVFDGMIHAVDWLPTLTAAAGGTPVSDRDGINLWPSLSTASPSPRTEVVYNYDSHPQPVQGHAAIRVGDYKLIDGYPGPFPDWYKPEQVTSSLNTRFSRDSANQYQLFNLKDDPNERNDLSNFRPDMVKKLAARLAWYKKQAVPPNFPETPDDLSNPALYGNVWSPGWC</sequence>
<dbReference type="InterPro" id="IPR024607">
    <property type="entry name" value="Sulfatase_CS"/>
</dbReference>
<evidence type="ECO:0000256" key="7">
    <source>
        <dbReference type="SAM" id="SignalP"/>
    </source>
</evidence>
<dbReference type="CDD" id="cd16029">
    <property type="entry name" value="4-S"/>
    <property type="match status" value="1"/>
</dbReference>
<evidence type="ECO:0000256" key="4">
    <source>
        <dbReference type="ARBA" id="ARBA00022801"/>
    </source>
</evidence>
<keyword evidence="4" id="KW-0378">Hydrolase</keyword>
<keyword evidence="3" id="KW-0479">Metal-binding</keyword>
<dbReference type="GO" id="GO:0046872">
    <property type="term" value="F:metal ion binding"/>
    <property type="evidence" value="ECO:0007669"/>
    <property type="project" value="UniProtKB-KW"/>
</dbReference>
<keyword evidence="5" id="KW-0106">Calcium</keyword>
<dbReference type="PROSITE" id="PS00149">
    <property type="entry name" value="SULFATASE_2"/>
    <property type="match status" value="1"/>
</dbReference>
<evidence type="ECO:0000313" key="9">
    <source>
        <dbReference type="EMBL" id="ABO26612.1"/>
    </source>
</evidence>
<evidence type="ECO:0000256" key="3">
    <source>
        <dbReference type="ARBA" id="ARBA00022723"/>
    </source>
</evidence>
<evidence type="ECO:0000256" key="6">
    <source>
        <dbReference type="ARBA" id="ARBA00023180"/>
    </source>
</evidence>
<evidence type="ECO:0000256" key="5">
    <source>
        <dbReference type="ARBA" id="ARBA00022837"/>
    </source>
</evidence>
<protein>
    <submittedName>
        <fullName evidence="9">Arylsulfatase</fullName>
    </submittedName>
</protein>
<dbReference type="Gene3D" id="3.40.720.10">
    <property type="entry name" value="Alkaline Phosphatase, subunit A"/>
    <property type="match status" value="1"/>
</dbReference>
<dbReference type="EMBL" id="EF103354">
    <property type="protein sequence ID" value="ABO26612.1"/>
    <property type="molecule type" value="mRNA"/>
</dbReference>
<feature type="domain" description="Sulfatase N-terminal" evidence="8">
    <location>
        <begin position="27"/>
        <end position="333"/>
    </location>
</feature>